<dbReference type="Proteomes" id="UP000245166">
    <property type="component" value="Unassembled WGS sequence"/>
</dbReference>
<sequence>MVAGISTTSAASVSSEAGSVGEADVASSVVDGVSVASSAGPLQAPRTSASAATSAAGACLRVEELMTP</sequence>
<dbReference type="AlphaFoldDB" id="A0A2U1ZUF7"/>
<feature type="region of interest" description="Disordered" evidence="1">
    <location>
        <begin position="1"/>
        <end position="20"/>
    </location>
</feature>
<evidence type="ECO:0000313" key="2">
    <source>
        <dbReference type="EMBL" id="PWD50580.1"/>
    </source>
</evidence>
<keyword evidence="3" id="KW-1185">Reference proteome</keyword>
<comment type="caution">
    <text evidence="2">The sequence shown here is derived from an EMBL/GenBank/DDBJ whole genome shotgun (WGS) entry which is preliminary data.</text>
</comment>
<organism evidence="2 3">
    <name type="scientific">Serinibacter arcticus</name>
    <dbReference type="NCBI Taxonomy" id="1655435"/>
    <lineage>
        <taxon>Bacteria</taxon>
        <taxon>Bacillati</taxon>
        <taxon>Actinomycetota</taxon>
        <taxon>Actinomycetes</taxon>
        <taxon>Micrococcales</taxon>
        <taxon>Beutenbergiaceae</taxon>
        <taxon>Serinibacter</taxon>
    </lineage>
</organism>
<dbReference type="EMBL" id="PYHR01000002">
    <property type="protein sequence ID" value="PWD50580.1"/>
    <property type="molecule type" value="Genomic_DNA"/>
</dbReference>
<proteinExistence type="predicted"/>
<accession>A0A2U1ZUF7</accession>
<dbReference type="RefSeq" id="WP_109228960.1">
    <property type="nucleotide sequence ID" value="NZ_PYHR01000002.1"/>
</dbReference>
<protein>
    <submittedName>
        <fullName evidence="2">Uncharacterized protein</fullName>
    </submittedName>
</protein>
<name>A0A2U1ZUF7_9MICO</name>
<evidence type="ECO:0000256" key="1">
    <source>
        <dbReference type="SAM" id="MobiDB-lite"/>
    </source>
</evidence>
<gene>
    <name evidence="2" type="ORF">C8046_07870</name>
</gene>
<evidence type="ECO:0000313" key="3">
    <source>
        <dbReference type="Proteomes" id="UP000245166"/>
    </source>
</evidence>
<reference evidence="2 3" key="1">
    <citation type="submission" date="2018-03" db="EMBL/GenBank/DDBJ databases">
        <title>Genome assembly of novel Miniimonas species PCH200.</title>
        <authorList>
            <person name="Thakur V."/>
            <person name="Kumar V."/>
            <person name="Singh D."/>
        </authorList>
    </citation>
    <scope>NUCLEOTIDE SEQUENCE [LARGE SCALE GENOMIC DNA]</scope>
    <source>
        <strain evidence="2 3">PCH200</strain>
    </source>
</reference>